<dbReference type="SUPFAM" id="SSF48208">
    <property type="entry name" value="Six-hairpin glycosidases"/>
    <property type="match status" value="1"/>
</dbReference>
<dbReference type="AlphaFoldDB" id="A0A0N8PQX0"/>
<keyword evidence="3" id="KW-1185">Reference proteome</keyword>
<dbReference type="InterPro" id="IPR010401">
    <property type="entry name" value="AGL/Gdb1"/>
</dbReference>
<organism evidence="2 3">
    <name type="scientific">Kouleothrix aurantiaca</name>
    <dbReference type="NCBI Taxonomy" id="186479"/>
    <lineage>
        <taxon>Bacteria</taxon>
        <taxon>Bacillati</taxon>
        <taxon>Chloroflexota</taxon>
        <taxon>Chloroflexia</taxon>
        <taxon>Chloroflexales</taxon>
        <taxon>Roseiflexineae</taxon>
        <taxon>Roseiflexaceae</taxon>
        <taxon>Kouleothrix</taxon>
    </lineage>
</organism>
<protein>
    <recommendedName>
        <fullName evidence="1">Glycogen debranching enzyme C-terminal domain-containing protein</fullName>
    </recommendedName>
</protein>
<dbReference type="PANTHER" id="PTHR10569">
    <property type="entry name" value="GLYCOGEN DEBRANCHING ENZYME"/>
    <property type="match status" value="1"/>
</dbReference>
<evidence type="ECO:0000313" key="3">
    <source>
        <dbReference type="Proteomes" id="UP000050509"/>
    </source>
</evidence>
<comment type="caution">
    <text evidence="2">The sequence shown here is derived from an EMBL/GenBank/DDBJ whole genome shotgun (WGS) entry which is preliminary data.</text>
</comment>
<gene>
    <name evidence="2" type="ORF">SE17_38795</name>
</gene>
<evidence type="ECO:0000313" key="2">
    <source>
        <dbReference type="EMBL" id="KPV48301.1"/>
    </source>
</evidence>
<dbReference type="Pfam" id="PF06202">
    <property type="entry name" value="GDE_C"/>
    <property type="match status" value="1"/>
</dbReference>
<name>A0A0N8PQX0_9CHLR</name>
<dbReference type="InterPro" id="IPR008928">
    <property type="entry name" value="6-hairpin_glycosidase_sf"/>
</dbReference>
<dbReference type="PANTHER" id="PTHR10569:SF2">
    <property type="entry name" value="GLYCOGEN DEBRANCHING ENZYME"/>
    <property type="match status" value="1"/>
</dbReference>
<dbReference type="GO" id="GO:0004135">
    <property type="term" value="F:amylo-alpha-1,6-glucosidase activity"/>
    <property type="evidence" value="ECO:0007669"/>
    <property type="project" value="InterPro"/>
</dbReference>
<dbReference type="EMBL" id="LJCR01002763">
    <property type="protein sequence ID" value="KPV48301.1"/>
    <property type="molecule type" value="Genomic_DNA"/>
</dbReference>
<evidence type="ECO:0000259" key="1">
    <source>
        <dbReference type="Pfam" id="PF06202"/>
    </source>
</evidence>
<dbReference type="GO" id="GO:0004134">
    <property type="term" value="F:4-alpha-glucanotransferase activity"/>
    <property type="evidence" value="ECO:0007669"/>
    <property type="project" value="InterPro"/>
</dbReference>
<proteinExistence type="predicted"/>
<accession>A0A0N8PQX0</accession>
<sequence>YHQGPVWSWPIGAFAEAHFRTYGDAAAALAFLRPFEHRLRDACLGSVSEILEGDPPHLPRGAVAQAWGVAEVLRVWRMLENVGRGDKMTG</sequence>
<feature type="non-terminal residue" evidence="2">
    <location>
        <position position="1"/>
    </location>
</feature>
<dbReference type="Proteomes" id="UP000050509">
    <property type="component" value="Unassembled WGS sequence"/>
</dbReference>
<dbReference type="InterPro" id="IPR032790">
    <property type="entry name" value="GDE_C"/>
</dbReference>
<reference evidence="2 3" key="1">
    <citation type="submission" date="2015-09" db="EMBL/GenBank/DDBJ databases">
        <title>Draft genome sequence of Kouleothrix aurantiaca JCM 19913.</title>
        <authorList>
            <person name="Hemp J."/>
        </authorList>
    </citation>
    <scope>NUCLEOTIDE SEQUENCE [LARGE SCALE GENOMIC DNA]</scope>
    <source>
        <strain evidence="2 3">COM-B</strain>
    </source>
</reference>
<dbReference type="GO" id="GO:0005980">
    <property type="term" value="P:glycogen catabolic process"/>
    <property type="evidence" value="ECO:0007669"/>
    <property type="project" value="InterPro"/>
</dbReference>
<feature type="domain" description="Glycogen debranching enzyme C-terminal" evidence="1">
    <location>
        <begin position="1"/>
        <end position="74"/>
    </location>
</feature>